<accession>A0A1W1ZJH7</accession>
<dbReference type="Gene3D" id="3.60.70.12">
    <property type="entry name" value="L-amino peptidase D-ALA esterase/amidase"/>
    <property type="match status" value="1"/>
</dbReference>
<dbReference type="OrthoDB" id="9808347at2"/>
<comment type="similarity">
    <text evidence="1">Belongs to the peptidase S58 family.</text>
</comment>
<evidence type="ECO:0000256" key="1">
    <source>
        <dbReference type="ARBA" id="ARBA00007068"/>
    </source>
</evidence>
<keyword evidence="2" id="KW-0031">Aminopeptidase</keyword>
<dbReference type="InterPro" id="IPR016117">
    <property type="entry name" value="ArgJ-like_dom_sf"/>
</dbReference>
<dbReference type="CDD" id="cd02252">
    <property type="entry name" value="nylC_like"/>
    <property type="match status" value="1"/>
</dbReference>
<dbReference type="SUPFAM" id="SSF56266">
    <property type="entry name" value="DmpA/ArgJ-like"/>
    <property type="match status" value="1"/>
</dbReference>
<gene>
    <name evidence="2" type="ORF">SAMN02745168_1166</name>
</gene>
<dbReference type="Pfam" id="PF03576">
    <property type="entry name" value="Peptidase_S58"/>
    <property type="match status" value="1"/>
</dbReference>
<dbReference type="PANTHER" id="PTHR36512:SF3">
    <property type="entry name" value="BLR5678 PROTEIN"/>
    <property type="match status" value="1"/>
</dbReference>
<reference evidence="2 3" key="1">
    <citation type="submission" date="2017-04" db="EMBL/GenBank/DDBJ databases">
        <authorList>
            <person name="Afonso C.L."/>
            <person name="Miller P.J."/>
            <person name="Scott M.A."/>
            <person name="Spackman E."/>
            <person name="Goraichik I."/>
            <person name="Dimitrov K.M."/>
            <person name="Suarez D.L."/>
            <person name="Swayne D.E."/>
        </authorList>
    </citation>
    <scope>NUCLEOTIDE SEQUENCE [LARGE SCALE GENOMIC DNA]</scope>
    <source>
        <strain evidence="2 3">DSM 12816</strain>
    </source>
</reference>
<dbReference type="AlphaFoldDB" id="A0A1W1ZJH7"/>
<dbReference type="GO" id="GO:0004177">
    <property type="term" value="F:aminopeptidase activity"/>
    <property type="evidence" value="ECO:0007669"/>
    <property type="project" value="UniProtKB-KW"/>
</dbReference>
<dbReference type="STRING" id="1122930.SAMN02745168_1166"/>
<protein>
    <submittedName>
        <fullName evidence="2">L-aminopeptidase/D-esterase</fullName>
    </submittedName>
</protein>
<evidence type="ECO:0000313" key="2">
    <source>
        <dbReference type="EMBL" id="SMC48544.1"/>
    </source>
</evidence>
<evidence type="ECO:0000313" key="3">
    <source>
        <dbReference type="Proteomes" id="UP000192790"/>
    </source>
</evidence>
<keyword evidence="3" id="KW-1185">Reference proteome</keyword>
<dbReference type="EMBL" id="FWXW01000002">
    <property type="protein sequence ID" value="SMC48544.1"/>
    <property type="molecule type" value="Genomic_DNA"/>
</dbReference>
<keyword evidence="2" id="KW-0645">Protease</keyword>
<sequence length="329" mass="34096">MKITSLQEVPIGELAAFQIGSAGNEEAGTGCTVILCPEGAVAGVDVRGGSPSTRETDALNPTSLRPNIHAVLLAGGSAFGLDAAAGVMRYLEERDIGRDVAVAKVPIVCGAILFDLKCGRSDIRPDLQMGYEACKNVGKPFLCGNYGAGTGATVGKSRGPEFAMKGGLGAACFRLGDLMVGAVMAVNCMGDVLDPESGALLAGMLDDTKTVLADTEAYLMTDYKSKTDLFSGNTIIGTVLTNAALTKAEANKVASLSHNGIARIIRPAHSMYDGDTMFVMSSGTADVRPDVVGILAVNAVEQAILRAVKNARTLHGFKASRDLSPRRGI</sequence>
<dbReference type="PANTHER" id="PTHR36512">
    <property type="entry name" value="D-AMINOPEPTIDASE"/>
    <property type="match status" value="1"/>
</dbReference>
<dbReference type="Proteomes" id="UP000192790">
    <property type="component" value="Unassembled WGS sequence"/>
</dbReference>
<dbReference type="InterPro" id="IPR005321">
    <property type="entry name" value="Peptidase_S58_DmpA"/>
</dbReference>
<proteinExistence type="inferred from homology"/>
<keyword evidence="2" id="KW-0378">Hydrolase</keyword>
<organism evidence="2 3">
    <name type="scientific">Papillibacter cinnamivorans DSM 12816</name>
    <dbReference type="NCBI Taxonomy" id="1122930"/>
    <lineage>
        <taxon>Bacteria</taxon>
        <taxon>Bacillati</taxon>
        <taxon>Bacillota</taxon>
        <taxon>Clostridia</taxon>
        <taxon>Eubacteriales</taxon>
        <taxon>Oscillospiraceae</taxon>
        <taxon>Papillibacter</taxon>
    </lineage>
</organism>
<name>A0A1W1ZJH7_9FIRM</name>
<dbReference type="RefSeq" id="WP_084233792.1">
    <property type="nucleotide sequence ID" value="NZ_FWXW01000002.1"/>
</dbReference>